<dbReference type="EMBL" id="CP012850">
    <property type="protein sequence ID" value="ALI37021.1"/>
    <property type="molecule type" value="Genomic_DNA"/>
</dbReference>
<dbReference type="SUPFAM" id="SSF46785">
    <property type="entry name" value="Winged helix' DNA-binding domain"/>
    <property type="match status" value="1"/>
</dbReference>
<dbReference type="InterPro" id="IPR036388">
    <property type="entry name" value="WH-like_DNA-bd_sf"/>
</dbReference>
<accession>A0A654M3B4</accession>
<proteinExistence type="predicted"/>
<sequence>MSAPSPEDILSFLTDNTSLTILKFLDGKEYSTQQIASNLEIPLSSAYRKVNKLEQLKIIKKTKIIRKMDGTDESFYTSWIDEVQINFKNNRITCKIKNKEHQDKIVRLWQGFRHN</sequence>
<dbReference type="GeneID" id="60422730"/>
<reference evidence="2" key="1">
    <citation type="submission" date="2015-10" db="EMBL/GenBank/DDBJ databases">
        <title>Niche specialization of a soil ammonia-oxidizing archaeon, Candidatus Nitrosocosmicus oleophilus.</title>
        <authorList>
            <person name="Jung M.-Y."/>
            <person name="Rhee S.-K."/>
        </authorList>
    </citation>
    <scope>NUCLEOTIDE SEQUENCE [LARGE SCALE GENOMIC DNA]</scope>
    <source>
        <strain evidence="2">MY3</strain>
    </source>
</reference>
<evidence type="ECO:0000313" key="2">
    <source>
        <dbReference type="Proteomes" id="UP000058925"/>
    </source>
</evidence>
<dbReference type="OrthoDB" id="199042at2157"/>
<protein>
    <submittedName>
        <fullName evidence="1">Helix-turn-helix domain protein</fullName>
    </submittedName>
</protein>
<name>A0A654M3B4_9ARCH</name>
<dbReference type="InterPro" id="IPR036390">
    <property type="entry name" value="WH_DNA-bd_sf"/>
</dbReference>
<dbReference type="Gene3D" id="1.10.10.10">
    <property type="entry name" value="Winged helix-like DNA-binding domain superfamily/Winged helix DNA-binding domain"/>
    <property type="match status" value="1"/>
</dbReference>
<dbReference type="KEGG" id="taa:NMY3_02832"/>
<dbReference type="AlphaFoldDB" id="A0A654M3B4"/>
<keyword evidence="2" id="KW-1185">Reference proteome</keyword>
<dbReference type="RefSeq" id="WP_196816181.1">
    <property type="nucleotide sequence ID" value="NZ_CP012850.1"/>
</dbReference>
<evidence type="ECO:0000313" key="1">
    <source>
        <dbReference type="EMBL" id="ALI37021.1"/>
    </source>
</evidence>
<dbReference type="Proteomes" id="UP000058925">
    <property type="component" value="Chromosome"/>
</dbReference>
<organism evidence="1 2">
    <name type="scientific">Candidatus Nitrosocosmicus oleophilus</name>
    <dbReference type="NCBI Taxonomy" id="1353260"/>
    <lineage>
        <taxon>Archaea</taxon>
        <taxon>Nitrososphaerota</taxon>
        <taxon>Nitrososphaeria</taxon>
        <taxon>Nitrososphaerales</taxon>
        <taxon>Nitrososphaeraceae</taxon>
        <taxon>Candidatus Nitrosocosmicus</taxon>
    </lineage>
</organism>
<gene>
    <name evidence="1" type="ORF">NMY3_02832</name>
</gene>